<organism evidence="1 2">
    <name type="scientific">Streptomyces erythrochromogenes</name>
    <dbReference type="NCBI Taxonomy" id="285574"/>
    <lineage>
        <taxon>Bacteria</taxon>
        <taxon>Bacillati</taxon>
        <taxon>Actinomycetota</taxon>
        <taxon>Actinomycetes</taxon>
        <taxon>Kitasatosporales</taxon>
        <taxon>Streptomycetaceae</taxon>
        <taxon>Streptomyces</taxon>
    </lineage>
</organism>
<reference evidence="1" key="1">
    <citation type="submission" date="2022-10" db="EMBL/GenBank/DDBJ databases">
        <title>The complete genomes of actinobacterial strains from the NBC collection.</title>
        <authorList>
            <person name="Joergensen T.S."/>
            <person name="Alvarez Arevalo M."/>
            <person name="Sterndorff E.B."/>
            <person name="Faurdal D."/>
            <person name="Vuksanovic O."/>
            <person name="Mourched A.-S."/>
            <person name="Charusanti P."/>
            <person name="Shaw S."/>
            <person name="Blin K."/>
            <person name="Weber T."/>
        </authorList>
    </citation>
    <scope>NUCLEOTIDE SEQUENCE</scope>
    <source>
        <strain evidence="1">NBC_00303</strain>
        <plasmid evidence="1">unnamed1</plasmid>
    </source>
</reference>
<proteinExistence type="predicted"/>
<name>A0ABZ1QPQ2_9ACTN</name>
<evidence type="ECO:0000313" key="2">
    <source>
        <dbReference type="Proteomes" id="UP001432312"/>
    </source>
</evidence>
<dbReference type="GeneID" id="95502306"/>
<protein>
    <recommendedName>
        <fullName evidence="3">Tetratricopeptide repeat protein</fullName>
    </recommendedName>
</protein>
<accession>A0ABZ1QPQ2</accession>
<keyword evidence="1" id="KW-0614">Plasmid</keyword>
<dbReference type="Proteomes" id="UP001432312">
    <property type="component" value="Plasmid unnamed1"/>
</dbReference>
<sequence length="201" mass="21539">MTDTNTGDTVHEDLFRPWGLVDPAYWTTADAEETAAPAEVPLVAEAGVVSDEVAAELAAVQAAAATDLAHAGVIAEKLDAKTTAARGERHIETVRVREVRAYLVLLSGHHETAVAWYLHVVRLHAALHGPDHEETTLAVRRAYSMWKDLPPSQADLLAPELVEAFTAVQGAGLDAVRRIQIQLAQRDTSSTQAAQAVVIAT</sequence>
<evidence type="ECO:0008006" key="3">
    <source>
        <dbReference type="Google" id="ProtNLM"/>
    </source>
</evidence>
<dbReference type="EMBL" id="CP108037">
    <property type="protein sequence ID" value="WUN84545.1"/>
    <property type="molecule type" value="Genomic_DNA"/>
</dbReference>
<evidence type="ECO:0000313" key="1">
    <source>
        <dbReference type="EMBL" id="WUN84545.1"/>
    </source>
</evidence>
<geneLocation type="plasmid" evidence="1 2">
    <name>unnamed1</name>
</geneLocation>
<dbReference type="RefSeq" id="WP_328741267.1">
    <property type="nucleotide sequence ID" value="NZ_CP108037.1"/>
</dbReference>
<gene>
    <name evidence="1" type="ORF">OHA91_39665</name>
</gene>
<keyword evidence="2" id="KW-1185">Reference proteome</keyword>